<evidence type="ECO:0000256" key="2">
    <source>
        <dbReference type="ARBA" id="ARBA00022723"/>
    </source>
</evidence>
<feature type="region of interest" description="Disordered" evidence="4">
    <location>
        <begin position="744"/>
        <end position="778"/>
    </location>
</feature>
<feature type="compositionally biased region" description="Low complexity" evidence="4">
    <location>
        <begin position="259"/>
        <end position="277"/>
    </location>
</feature>
<dbReference type="SUPFAM" id="SSF103657">
    <property type="entry name" value="BAR/IMD domain-like"/>
    <property type="match status" value="1"/>
</dbReference>
<dbReference type="InterPro" id="IPR001164">
    <property type="entry name" value="ArfGAP_dom"/>
</dbReference>
<dbReference type="InterPro" id="IPR002110">
    <property type="entry name" value="Ankyrin_rpt"/>
</dbReference>
<dbReference type="PANTHER" id="PTHR45854:SF3">
    <property type="entry name" value="ARFGAP WITH SH3 DOMAIN, ANK REPEAT AND PH DOMAIN-CONTAINING PROTEIN"/>
    <property type="match status" value="1"/>
</dbReference>
<dbReference type="Gene3D" id="2.30.30.40">
    <property type="entry name" value="SH3 Domains"/>
    <property type="match status" value="1"/>
</dbReference>
<dbReference type="SMART" id="SM00248">
    <property type="entry name" value="ANK"/>
    <property type="match status" value="2"/>
</dbReference>
<dbReference type="OrthoDB" id="435430at2759"/>
<name>A0A7R8CLQ1_LEPSM</name>
<keyword evidence="1" id="KW-0728">SH3 domain</keyword>
<dbReference type="SMART" id="SM00105">
    <property type="entry name" value="ArfGap"/>
    <property type="match status" value="1"/>
</dbReference>
<dbReference type="SUPFAM" id="SSF48403">
    <property type="entry name" value="Ankyrin repeat"/>
    <property type="match status" value="1"/>
</dbReference>
<dbReference type="GO" id="GO:0005096">
    <property type="term" value="F:GTPase activator activity"/>
    <property type="evidence" value="ECO:0007669"/>
    <property type="project" value="InterPro"/>
</dbReference>
<dbReference type="SUPFAM" id="SSF57863">
    <property type="entry name" value="ArfGap/RecO-like zinc finger"/>
    <property type="match status" value="1"/>
</dbReference>
<accession>A0A7R8CLQ1</accession>
<dbReference type="GO" id="GO:0046872">
    <property type="term" value="F:metal ion binding"/>
    <property type="evidence" value="ECO:0007669"/>
    <property type="project" value="UniProtKB-KW"/>
</dbReference>
<dbReference type="InterPro" id="IPR027267">
    <property type="entry name" value="AH/BAR_dom_sf"/>
</dbReference>
<reference evidence="5" key="1">
    <citation type="submission" date="2021-02" db="EMBL/GenBank/DDBJ databases">
        <authorList>
            <person name="Bekaert M."/>
        </authorList>
    </citation>
    <scope>NUCLEOTIDE SEQUENCE</scope>
    <source>
        <strain evidence="5">IoA-00</strain>
    </source>
</reference>
<protein>
    <submittedName>
        <fullName evidence="5">ASAP</fullName>
    </submittedName>
</protein>
<evidence type="ECO:0000256" key="1">
    <source>
        <dbReference type="ARBA" id="ARBA00022443"/>
    </source>
</evidence>
<dbReference type="PRINTS" id="PR00452">
    <property type="entry name" value="SH3DOMAIN"/>
</dbReference>
<dbReference type="InterPro" id="IPR004148">
    <property type="entry name" value="BAR_dom"/>
</dbReference>
<dbReference type="PROSITE" id="PS50002">
    <property type="entry name" value="SH3"/>
    <property type="match status" value="1"/>
</dbReference>
<dbReference type="Pfam" id="PF01412">
    <property type="entry name" value="ArfGap"/>
    <property type="match status" value="1"/>
</dbReference>
<sequence length="936" mass="104474">MPGLISVSDFCSRKPAKILIVLPTSNFVSRISQCRETVSKCDEALSGDKECLVKFKNAIKDLNKTGLNHVNCEQELSKALNKLGELALIRDDESDDVGTAFQKFSVVTKELSTLMNNLMKNLETMVLNPTDRLLKTELRGSKGDIKRPFDRAWKEYQDKYSELERHKKKAAKEVGLYRSDLTPGEIADEMDKERKYLQLTMTEYLLRVNEVKTKKGALLLQQLLEFYRAQYNYFSEDLRNLLKSSPGFSKVNQQVIQSSTTTSTVQQKSSTQNNSNNYAPYTLHQAKGDASLGNKKSGCVVMEGFWIFIMQMNQKTPTRVNLLTCQMKPVAEDRLNFDVVSYNRTYHFQAETELEKDEWMSVLLNSKDGALNQAFEDNGKSTSANQGNDKCCDCGSNNDATWISTNFGIIVCIECSGIHREMVARVMSNELFNKVMEARVLKQKLHPSSTMDERKAYIKSKYVDKKFVQPFCSNAGELLNELETAIDSQSIYDLLQVIGEAHLHGVDITDPLTSSEFAETSLHYAISHETGQSLHVVDFLVQNSTSLDRQTREGNTPLHYCVIQNQTESMRLLLRSEVHKLCEELLQHALHRKKTMFENVNIDWHLALDDGSTDFSDDETLDEHSSRTGTNVGIRTPERNSAFSPNEKSGGRLRPLSVYTPNHVHNINNNSMTSSSISPLNKGGDWMQHSDWSRGTPSTDSGDSPGSDRVMPPPPPPPSTKKPIVSSSNLATSMVGSLKKVISNSPAYHKRSPSSDSGNGTLHNPLSRSNTPVSSYLSSGGKVHTVFLQVGPKSEGGASSDNSASPPLQSFTEESSPENNRLSPTILHHSRMTQSTESLDSMSDESGGGGRGIGGRSSNVVSHRLRNLHYDFANLRKCRALYDCEADNEDELTFEEGDLVAIINEETEDENWMEGVLITDPTKRGLFPVSFVHMLD</sequence>
<dbReference type="InterPro" id="IPR043593">
    <property type="entry name" value="ASAP"/>
</dbReference>
<proteinExistence type="predicted"/>
<dbReference type="PROSITE" id="PS50115">
    <property type="entry name" value="ARFGAP"/>
    <property type="match status" value="1"/>
</dbReference>
<dbReference type="Pfam" id="PF00018">
    <property type="entry name" value="SH3_1"/>
    <property type="match status" value="1"/>
</dbReference>
<dbReference type="Proteomes" id="UP000675881">
    <property type="component" value="Chromosome 15"/>
</dbReference>
<dbReference type="Gene3D" id="1.20.1270.60">
    <property type="entry name" value="Arfaptin homology (AH) domain/BAR domain"/>
    <property type="match status" value="1"/>
</dbReference>
<feature type="compositionally biased region" description="Polar residues" evidence="4">
    <location>
        <begin position="797"/>
        <end position="823"/>
    </location>
</feature>
<feature type="compositionally biased region" description="Low complexity" evidence="4">
    <location>
        <begin position="695"/>
        <end position="708"/>
    </location>
</feature>
<feature type="region of interest" description="Disordered" evidence="4">
    <location>
        <begin position="791"/>
        <end position="858"/>
    </location>
</feature>
<evidence type="ECO:0000313" key="6">
    <source>
        <dbReference type="Proteomes" id="UP000675881"/>
    </source>
</evidence>
<dbReference type="InterPro" id="IPR011993">
    <property type="entry name" value="PH-like_dom_sf"/>
</dbReference>
<dbReference type="PROSITE" id="PS50088">
    <property type="entry name" value="ANK_REPEAT"/>
    <property type="match status" value="1"/>
</dbReference>
<dbReference type="SUPFAM" id="SSF50044">
    <property type="entry name" value="SH3-domain"/>
    <property type="match status" value="1"/>
</dbReference>
<dbReference type="AlphaFoldDB" id="A0A7R8CLQ1"/>
<dbReference type="Gene3D" id="1.25.40.950">
    <property type="match status" value="1"/>
</dbReference>
<dbReference type="InterPro" id="IPR001849">
    <property type="entry name" value="PH_domain"/>
</dbReference>
<dbReference type="InterPro" id="IPR001452">
    <property type="entry name" value="SH3_domain"/>
</dbReference>
<keyword evidence="6" id="KW-1185">Reference proteome</keyword>
<feature type="compositionally biased region" description="Low complexity" evidence="4">
    <location>
        <begin position="666"/>
        <end position="681"/>
    </location>
</feature>
<evidence type="ECO:0000313" key="5">
    <source>
        <dbReference type="EMBL" id="CAF2860156.1"/>
    </source>
</evidence>
<dbReference type="SMART" id="SM00326">
    <property type="entry name" value="SH3"/>
    <property type="match status" value="1"/>
</dbReference>
<dbReference type="InterPro" id="IPR036028">
    <property type="entry name" value="SH3-like_dom_sf"/>
</dbReference>
<evidence type="ECO:0000256" key="4">
    <source>
        <dbReference type="SAM" id="MobiDB-lite"/>
    </source>
</evidence>
<organism evidence="5 6">
    <name type="scientific">Lepeophtheirus salmonis</name>
    <name type="common">Salmon louse</name>
    <name type="synonym">Caligus salmonis</name>
    <dbReference type="NCBI Taxonomy" id="72036"/>
    <lineage>
        <taxon>Eukaryota</taxon>
        <taxon>Metazoa</taxon>
        <taxon>Ecdysozoa</taxon>
        <taxon>Arthropoda</taxon>
        <taxon>Crustacea</taxon>
        <taxon>Multicrustacea</taxon>
        <taxon>Hexanauplia</taxon>
        <taxon>Copepoda</taxon>
        <taxon>Siphonostomatoida</taxon>
        <taxon>Caligidae</taxon>
        <taxon>Lepeophtheirus</taxon>
    </lineage>
</organism>
<keyword evidence="2" id="KW-0479">Metal-binding</keyword>
<feature type="region of interest" description="Disordered" evidence="4">
    <location>
        <begin position="616"/>
        <end position="731"/>
    </location>
</feature>
<dbReference type="EMBL" id="HG994594">
    <property type="protein sequence ID" value="CAF2860156.1"/>
    <property type="molecule type" value="Genomic_DNA"/>
</dbReference>
<feature type="compositionally biased region" description="Polar residues" evidence="4">
    <location>
        <begin position="754"/>
        <end position="778"/>
    </location>
</feature>
<dbReference type="InterPro" id="IPR037278">
    <property type="entry name" value="ARFGAP/RecO"/>
</dbReference>
<dbReference type="Gene3D" id="1.10.220.150">
    <property type="entry name" value="Arf GTPase activating protein"/>
    <property type="match status" value="2"/>
</dbReference>
<dbReference type="Pfam" id="PF12796">
    <property type="entry name" value="Ank_2"/>
    <property type="match status" value="1"/>
</dbReference>
<keyword evidence="3" id="KW-0862">Zinc</keyword>
<evidence type="ECO:0000256" key="3">
    <source>
        <dbReference type="ARBA" id="ARBA00022833"/>
    </source>
</evidence>
<feature type="compositionally biased region" description="Gly residues" evidence="4">
    <location>
        <begin position="846"/>
        <end position="855"/>
    </location>
</feature>
<dbReference type="InterPro" id="IPR038508">
    <property type="entry name" value="ArfGAP_dom_sf"/>
</dbReference>
<dbReference type="Pfam" id="PF16746">
    <property type="entry name" value="BAR_3"/>
    <property type="match status" value="1"/>
</dbReference>
<dbReference type="Gene3D" id="2.30.29.30">
    <property type="entry name" value="Pleckstrin-homology domain (PH domain)/Phosphotyrosine-binding domain (PTB)"/>
    <property type="match status" value="1"/>
</dbReference>
<dbReference type="GO" id="GO:0005737">
    <property type="term" value="C:cytoplasm"/>
    <property type="evidence" value="ECO:0007669"/>
    <property type="project" value="InterPro"/>
</dbReference>
<feature type="compositionally biased region" description="Pro residues" evidence="4">
    <location>
        <begin position="711"/>
        <end position="720"/>
    </location>
</feature>
<dbReference type="PROSITE" id="PS50003">
    <property type="entry name" value="PH_DOMAIN"/>
    <property type="match status" value="1"/>
</dbReference>
<feature type="compositionally biased region" description="Polar residues" evidence="4">
    <location>
        <begin position="627"/>
        <end position="647"/>
    </location>
</feature>
<dbReference type="InterPro" id="IPR036770">
    <property type="entry name" value="Ankyrin_rpt-contain_sf"/>
</dbReference>
<dbReference type="SUPFAM" id="SSF50729">
    <property type="entry name" value="PH domain-like"/>
    <property type="match status" value="1"/>
</dbReference>
<dbReference type="PROSITE" id="PS50297">
    <property type="entry name" value="ANK_REP_REGION"/>
    <property type="match status" value="1"/>
</dbReference>
<dbReference type="PANTHER" id="PTHR45854">
    <property type="entry name" value="ASAP FAMILY MEMBER"/>
    <property type="match status" value="1"/>
</dbReference>
<gene>
    <name evidence="5" type="ORF">LSAA_6021</name>
</gene>
<feature type="region of interest" description="Disordered" evidence="4">
    <location>
        <begin position="259"/>
        <end position="281"/>
    </location>
</feature>